<feature type="transmembrane region" description="Helical" evidence="6">
    <location>
        <begin position="48"/>
        <end position="68"/>
    </location>
</feature>
<evidence type="ECO:0000259" key="7">
    <source>
        <dbReference type="Pfam" id="PF00892"/>
    </source>
</evidence>
<feature type="transmembrane region" description="Helical" evidence="6">
    <location>
        <begin position="202"/>
        <end position="221"/>
    </location>
</feature>
<keyword evidence="4 6" id="KW-1133">Transmembrane helix</keyword>
<sequence length="311" mass="33693">MSTSSSGGAKARRKEFWLGFVFAGLGAVLFSAKAIVAKLTYRYGVDALTVIGFRMLLSLPFFALVGYMQARMARRGRLARLNWRESLQIVFLGFLGYYLSSYLDFLGLEYISAGLERLILFLSPTFVLLLSALYLKQAISRGQWVALALSYLGVVFVFFQDLSLSGDRVMLGSAFVMGSALSYAVYLISSGVIIQRVGATRLVAYAMSVSAGFSIAHFLAFKGLQGLAQPAPVYWLSALHAVVHTVVPTFITMWAVARIGAPTTAQLGLLGPVSVLFLAGWLLDEPITALQLVGTAFTLAGAVVLARMRRA</sequence>
<keyword evidence="5 6" id="KW-0472">Membrane</keyword>
<feature type="transmembrane region" description="Helical" evidence="6">
    <location>
        <begin position="233"/>
        <end position="257"/>
    </location>
</feature>
<dbReference type="SUPFAM" id="SSF103481">
    <property type="entry name" value="Multidrug resistance efflux transporter EmrE"/>
    <property type="match status" value="2"/>
</dbReference>
<keyword evidence="9" id="KW-1185">Reference proteome</keyword>
<dbReference type="PANTHER" id="PTHR32322">
    <property type="entry name" value="INNER MEMBRANE TRANSPORTER"/>
    <property type="match status" value="1"/>
</dbReference>
<evidence type="ECO:0000256" key="4">
    <source>
        <dbReference type="ARBA" id="ARBA00022989"/>
    </source>
</evidence>
<dbReference type="GO" id="GO:0016020">
    <property type="term" value="C:membrane"/>
    <property type="evidence" value="ECO:0007669"/>
    <property type="project" value="UniProtKB-SubCell"/>
</dbReference>
<dbReference type="RefSeq" id="WP_180153611.1">
    <property type="nucleotide sequence ID" value="NZ_JACCEM010000002.1"/>
</dbReference>
<comment type="caution">
    <text evidence="8">The sequence shown here is derived from an EMBL/GenBank/DDBJ whole genome shotgun (WGS) entry which is preliminary data.</text>
</comment>
<evidence type="ECO:0000256" key="3">
    <source>
        <dbReference type="ARBA" id="ARBA00022692"/>
    </source>
</evidence>
<feature type="domain" description="EamA" evidence="7">
    <location>
        <begin position="18"/>
        <end position="158"/>
    </location>
</feature>
<dbReference type="AlphaFoldDB" id="A0A853FX85"/>
<evidence type="ECO:0000313" key="8">
    <source>
        <dbReference type="EMBL" id="NYT48292.1"/>
    </source>
</evidence>
<proteinExistence type="inferred from homology"/>
<dbReference type="Proteomes" id="UP000559809">
    <property type="component" value="Unassembled WGS sequence"/>
</dbReference>
<feature type="transmembrane region" description="Helical" evidence="6">
    <location>
        <begin position="264"/>
        <end position="283"/>
    </location>
</feature>
<feature type="transmembrane region" description="Helical" evidence="6">
    <location>
        <begin position="118"/>
        <end position="135"/>
    </location>
</feature>
<feature type="transmembrane region" description="Helical" evidence="6">
    <location>
        <begin position="289"/>
        <end position="306"/>
    </location>
</feature>
<organism evidence="8 9">
    <name type="scientific">Parapusillimonas granuli</name>
    <dbReference type="NCBI Taxonomy" id="380911"/>
    <lineage>
        <taxon>Bacteria</taxon>
        <taxon>Pseudomonadati</taxon>
        <taxon>Pseudomonadota</taxon>
        <taxon>Betaproteobacteria</taxon>
        <taxon>Burkholderiales</taxon>
        <taxon>Alcaligenaceae</taxon>
        <taxon>Parapusillimonas</taxon>
    </lineage>
</organism>
<dbReference type="PANTHER" id="PTHR32322:SF2">
    <property type="entry name" value="EAMA DOMAIN-CONTAINING PROTEIN"/>
    <property type="match status" value="1"/>
</dbReference>
<feature type="transmembrane region" description="Helical" evidence="6">
    <location>
        <begin position="171"/>
        <end position="195"/>
    </location>
</feature>
<evidence type="ECO:0000256" key="1">
    <source>
        <dbReference type="ARBA" id="ARBA00004141"/>
    </source>
</evidence>
<dbReference type="Pfam" id="PF00892">
    <property type="entry name" value="EamA"/>
    <property type="match status" value="2"/>
</dbReference>
<evidence type="ECO:0000256" key="6">
    <source>
        <dbReference type="SAM" id="Phobius"/>
    </source>
</evidence>
<comment type="similarity">
    <text evidence="2">Belongs to the EamA transporter family.</text>
</comment>
<evidence type="ECO:0000256" key="5">
    <source>
        <dbReference type="ARBA" id="ARBA00023136"/>
    </source>
</evidence>
<reference evidence="8 9" key="1">
    <citation type="submission" date="2020-07" db="EMBL/GenBank/DDBJ databases">
        <title>Taxonomic revisions and descriptions of new bacterial species based on genomic comparisons in the high-G+C-content subgroup of the family Alcaligenaceae.</title>
        <authorList>
            <person name="Szabo A."/>
            <person name="Felfoldi T."/>
        </authorList>
    </citation>
    <scope>NUCLEOTIDE SEQUENCE [LARGE SCALE GENOMIC DNA]</scope>
    <source>
        <strain evidence="8 9">LMG 24012</strain>
    </source>
</reference>
<protein>
    <submittedName>
        <fullName evidence="8">DMT family transporter</fullName>
    </submittedName>
</protein>
<evidence type="ECO:0000256" key="2">
    <source>
        <dbReference type="ARBA" id="ARBA00007362"/>
    </source>
</evidence>
<dbReference type="EMBL" id="JACCEM010000002">
    <property type="protein sequence ID" value="NYT48292.1"/>
    <property type="molecule type" value="Genomic_DNA"/>
</dbReference>
<keyword evidence="3 6" id="KW-0812">Transmembrane</keyword>
<comment type="subcellular location">
    <subcellularLocation>
        <location evidence="1">Membrane</location>
        <topology evidence="1">Multi-pass membrane protein</topology>
    </subcellularLocation>
</comment>
<feature type="domain" description="EamA" evidence="7">
    <location>
        <begin position="171"/>
        <end position="305"/>
    </location>
</feature>
<gene>
    <name evidence="8" type="ORF">H0A72_03110</name>
</gene>
<dbReference type="InterPro" id="IPR000620">
    <property type="entry name" value="EamA_dom"/>
</dbReference>
<name>A0A853FX85_9BURK</name>
<feature type="transmembrane region" description="Helical" evidence="6">
    <location>
        <begin position="16"/>
        <end position="36"/>
    </location>
</feature>
<feature type="transmembrane region" description="Helical" evidence="6">
    <location>
        <begin position="142"/>
        <end position="159"/>
    </location>
</feature>
<feature type="transmembrane region" description="Helical" evidence="6">
    <location>
        <begin position="89"/>
        <end position="112"/>
    </location>
</feature>
<dbReference type="InterPro" id="IPR050638">
    <property type="entry name" value="AA-Vitamin_Transporters"/>
</dbReference>
<accession>A0A853FX85</accession>
<evidence type="ECO:0000313" key="9">
    <source>
        <dbReference type="Proteomes" id="UP000559809"/>
    </source>
</evidence>
<dbReference type="InterPro" id="IPR037185">
    <property type="entry name" value="EmrE-like"/>
</dbReference>